<comment type="subcellular location">
    <subcellularLocation>
        <location evidence="1">Membrane</location>
        <topology evidence="1">Multi-pass membrane protein</topology>
    </subcellularLocation>
</comment>
<evidence type="ECO:0000256" key="6">
    <source>
        <dbReference type="SAM" id="SignalP"/>
    </source>
</evidence>
<dbReference type="SUPFAM" id="SSF52096">
    <property type="entry name" value="ClpP/crotonase"/>
    <property type="match status" value="1"/>
</dbReference>
<dbReference type="Gene3D" id="2.40.50.140">
    <property type="entry name" value="Nucleic acid-binding proteins"/>
    <property type="match status" value="1"/>
</dbReference>
<evidence type="ECO:0000259" key="8">
    <source>
        <dbReference type="Pfam" id="PF24961"/>
    </source>
</evidence>
<evidence type="ECO:0000313" key="10">
    <source>
        <dbReference type="EMBL" id="ANU19264.1"/>
    </source>
</evidence>
<feature type="signal peptide" evidence="6">
    <location>
        <begin position="1"/>
        <end position="20"/>
    </location>
</feature>
<feature type="domain" description="NfeD1b N-terminal" evidence="9">
    <location>
        <begin position="30"/>
        <end position="217"/>
    </location>
</feature>
<keyword evidence="6" id="KW-0732">Signal</keyword>
<keyword evidence="2 5" id="KW-0812">Transmembrane</keyword>
<dbReference type="PANTHER" id="PTHR33507">
    <property type="entry name" value="INNER MEMBRANE PROTEIN YBBJ"/>
    <property type="match status" value="1"/>
</dbReference>
<dbReference type="EMBL" id="CP016539">
    <property type="protein sequence ID" value="ANU19264.1"/>
    <property type="molecule type" value="Genomic_DNA"/>
</dbReference>
<keyword evidence="4 5" id="KW-0472">Membrane</keyword>
<dbReference type="InterPro" id="IPR002810">
    <property type="entry name" value="NfeD-like_C"/>
</dbReference>
<dbReference type="Pfam" id="PF01957">
    <property type="entry name" value="NfeD"/>
    <property type="match status" value="1"/>
</dbReference>
<dbReference type="InterPro" id="IPR029045">
    <property type="entry name" value="ClpP/crotonase-like_dom_sf"/>
</dbReference>
<dbReference type="Pfam" id="PF24961">
    <property type="entry name" value="NfeD_membrane"/>
    <property type="match status" value="1"/>
</dbReference>
<keyword evidence="3 5" id="KW-1133">Transmembrane helix</keyword>
<sequence>MRRKKAWIGFLFLVAAFALAIPAISADNGKVYVIPIEAEVERGLQSFLERGIEEAEEAGAEAIVFEIDTPGGFVNAADGIARLLDEADPETLAFINQDALSAGAFLALHNDEIYMHPNGRMGAAQVIDQSGNAAADKANSAWLASMRSAAESSGRNPQYALAMADASIDLPEYRAAEGDLLTLGAQEALDVGYSEGTVSSLDELLEIKGLSGAEVIQVEENWSETLARFLTSPIVVPILLSVAGLGLLLELFTPGVGIPGFFGLFSLMLFFYGHLVAGLAGYESILLLVFGLGLILLEFFVPGGILGILGILAVIGSVLLAGEDVQTTAIAILIALLVASAGMVILVKFFGKKLSMFKRIILTDATDTEHGYVSAVNRPELIGQIARSTTALRPSGTIRLGDEYIDAVSEGRFIDSNKDVKIIKVEGSRIVVRELEKQEEEE</sequence>
<dbReference type="PANTHER" id="PTHR33507:SF3">
    <property type="entry name" value="INNER MEMBRANE PROTEIN YBBJ"/>
    <property type="match status" value="1"/>
</dbReference>
<feature type="chain" id="PRO_5039728639" evidence="6">
    <location>
        <begin position="21"/>
        <end position="442"/>
    </location>
</feature>
<dbReference type="InterPro" id="IPR012340">
    <property type="entry name" value="NA-bd_OB-fold"/>
</dbReference>
<dbReference type="RefSeq" id="WP_068869019.1">
    <property type="nucleotide sequence ID" value="NZ_CP016539.2"/>
</dbReference>
<feature type="domain" description="NfeD-like C-terminal" evidence="7">
    <location>
        <begin position="380"/>
        <end position="433"/>
    </location>
</feature>
<reference evidence="10" key="1">
    <citation type="submission" date="2016-10" db="EMBL/GenBank/DDBJ databases">
        <authorList>
            <person name="See-Too W.S."/>
        </authorList>
    </citation>
    <scope>NUCLEOTIDE SEQUENCE [LARGE SCALE GENOMIC DNA]</scope>
    <source>
        <strain evidence="10">DSM 23997</strain>
    </source>
</reference>
<organism evidence="10 11">
    <name type="scientific">Planococcus plakortidis</name>
    <dbReference type="NCBI Taxonomy" id="1038856"/>
    <lineage>
        <taxon>Bacteria</taxon>
        <taxon>Bacillati</taxon>
        <taxon>Bacillota</taxon>
        <taxon>Bacilli</taxon>
        <taxon>Bacillales</taxon>
        <taxon>Caryophanaceae</taxon>
        <taxon>Planococcus</taxon>
    </lineage>
</organism>
<feature type="domain" description="NfeD integral membrane" evidence="8">
    <location>
        <begin position="235"/>
        <end position="348"/>
    </location>
</feature>
<dbReference type="InterPro" id="IPR056738">
    <property type="entry name" value="NfeD1b_N"/>
</dbReference>
<dbReference type="STRING" id="1038856.BBI15_03095"/>
<accession>A0A1C7E5M2</accession>
<feature type="transmembrane region" description="Helical" evidence="5">
    <location>
        <begin position="256"/>
        <end position="273"/>
    </location>
</feature>
<evidence type="ECO:0000256" key="4">
    <source>
        <dbReference type="ARBA" id="ARBA00023136"/>
    </source>
</evidence>
<evidence type="ECO:0000259" key="9">
    <source>
        <dbReference type="Pfam" id="PF25145"/>
    </source>
</evidence>
<dbReference type="InterPro" id="IPR056739">
    <property type="entry name" value="NfeD_membrane"/>
</dbReference>
<gene>
    <name evidence="10" type="ORF">BBI15_03095</name>
</gene>
<keyword evidence="11" id="KW-1185">Reference proteome</keyword>
<evidence type="ECO:0000259" key="7">
    <source>
        <dbReference type="Pfam" id="PF01957"/>
    </source>
</evidence>
<evidence type="ECO:0000256" key="3">
    <source>
        <dbReference type="ARBA" id="ARBA00022989"/>
    </source>
</evidence>
<dbReference type="AlphaFoldDB" id="A0A1C7E5M2"/>
<dbReference type="Proteomes" id="UP000092650">
    <property type="component" value="Chromosome"/>
</dbReference>
<proteinExistence type="predicted"/>
<evidence type="ECO:0000256" key="1">
    <source>
        <dbReference type="ARBA" id="ARBA00004141"/>
    </source>
</evidence>
<protein>
    <submittedName>
        <fullName evidence="10">Uncharacterized protein</fullName>
    </submittedName>
</protein>
<evidence type="ECO:0000313" key="11">
    <source>
        <dbReference type="Proteomes" id="UP000092650"/>
    </source>
</evidence>
<feature type="transmembrane region" description="Helical" evidence="5">
    <location>
        <begin position="279"/>
        <end position="297"/>
    </location>
</feature>
<name>A0A1C7E5M2_9BACL</name>
<evidence type="ECO:0000256" key="5">
    <source>
        <dbReference type="SAM" id="Phobius"/>
    </source>
</evidence>
<dbReference type="Pfam" id="PF25145">
    <property type="entry name" value="NfeD1b_N"/>
    <property type="match status" value="1"/>
</dbReference>
<dbReference type="KEGG" id="ppla:BBI15_03095"/>
<evidence type="ECO:0000256" key="2">
    <source>
        <dbReference type="ARBA" id="ARBA00022692"/>
    </source>
</evidence>
<dbReference type="GO" id="GO:0005886">
    <property type="term" value="C:plasma membrane"/>
    <property type="evidence" value="ECO:0007669"/>
    <property type="project" value="TreeGrafter"/>
</dbReference>
<dbReference type="InterPro" id="IPR052165">
    <property type="entry name" value="Membrane_assoc_protease"/>
</dbReference>
<dbReference type="Gene3D" id="3.90.226.10">
    <property type="entry name" value="2-enoyl-CoA Hydratase, Chain A, domain 1"/>
    <property type="match status" value="1"/>
</dbReference>
<feature type="transmembrane region" description="Helical" evidence="5">
    <location>
        <begin position="328"/>
        <end position="350"/>
    </location>
</feature>
<dbReference type="CDD" id="cd07021">
    <property type="entry name" value="Clp_protease_NfeD_like"/>
    <property type="match status" value="1"/>
</dbReference>
<dbReference type="OrthoDB" id="9806253at2"/>